<dbReference type="AlphaFoldDB" id="A0A934KJH5"/>
<feature type="domain" description="XdhC- CoxI" evidence="1">
    <location>
        <begin position="9"/>
        <end position="74"/>
    </location>
</feature>
<gene>
    <name evidence="3" type="ORF">JF887_00240</name>
</gene>
<dbReference type="InterPro" id="IPR003777">
    <property type="entry name" value="XdhC_CoxI"/>
</dbReference>
<name>A0A934KJH5_9BACT</name>
<evidence type="ECO:0000259" key="1">
    <source>
        <dbReference type="Pfam" id="PF02625"/>
    </source>
</evidence>
<reference evidence="3 4" key="1">
    <citation type="submission" date="2020-10" db="EMBL/GenBank/DDBJ databases">
        <title>Ca. Dormibacterota MAGs.</title>
        <authorList>
            <person name="Montgomery K."/>
        </authorList>
    </citation>
    <scope>NUCLEOTIDE SEQUENCE [LARGE SCALE GENOMIC DNA]</scope>
    <source>
        <strain evidence="3">Mitchell_Peninsula_5</strain>
    </source>
</reference>
<evidence type="ECO:0000313" key="3">
    <source>
        <dbReference type="EMBL" id="MBJ7607848.1"/>
    </source>
</evidence>
<dbReference type="InterPro" id="IPR027051">
    <property type="entry name" value="XdhC_Rossmann_dom"/>
</dbReference>
<feature type="domain" description="XdhC Rossmann" evidence="2">
    <location>
        <begin position="113"/>
        <end position="239"/>
    </location>
</feature>
<proteinExistence type="predicted"/>
<evidence type="ECO:0000259" key="2">
    <source>
        <dbReference type="Pfam" id="PF13478"/>
    </source>
</evidence>
<dbReference type="Pfam" id="PF13478">
    <property type="entry name" value="XdhC_C"/>
    <property type="match status" value="1"/>
</dbReference>
<dbReference type="Proteomes" id="UP000614410">
    <property type="component" value="Unassembled WGS sequence"/>
</dbReference>
<dbReference type="InterPro" id="IPR052698">
    <property type="entry name" value="MoCofactor_Util/Proc"/>
</dbReference>
<sequence>MGARAVELANAGVAFVAATVVRAQRPTSAHAGDTALVHGDGVIEGFVGGSCAESSVRLHALEALASGEPLLLRIRPGEPGTTVEEGAVTVVNPCLSGGAIEIFLEPRLPAPRVLVVGDTPVAHALQELGAILGFTMESMESMEPAESVASVAAEAVVAGGNLAALIVASHGRQEEPALEAALRAGVPYVGLVASATRGEAVVSSLDIDDALRDRVTTPAGLEIGARSAPEIALSILAQLVAERSATRSSGGAPVATPAHQHIDPVCGMSVAASPATPQLEHRGITVCFCGEGCRGAFAADPDSYAAAL</sequence>
<organism evidence="3 4">
    <name type="scientific">Candidatus Amunia macphersoniae</name>
    <dbReference type="NCBI Taxonomy" id="3127014"/>
    <lineage>
        <taxon>Bacteria</taxon>
        <taxon>Bacillati</taxon>
        <taxon>Candidatus Dormiibacterota</taxon>
        <taxon>Candidatus Dormibacteria</taxon>
        <taxon>Candidatus Aeolococcales</taxon>
        <taxon>Candidatus Aeolococcaceae</taxon>
        <taxon>Candidatus Amunia</taxon>
    </lineage>
</organism>
<dbReference type="GO" id="GO:0016491">
    <property type="term" value="F:oxidoreductase activity"/>
    <property type="evidence" value="ECO:0007669"/>
    <property type="project" value="InterPro"/>
</dbReference>
<dbReference type="EMBL" id="JAEKNN010000003">
    <property type="protein sequence ID" value="MBJ7607848.1"/>
    <property type="molecule type" value="Genomic_DNA"/>
</dbReference>
<accession>A0A934KJH5</accession>
<dbReference type="PANTHER" id="PTHR30388:SF4">
    <property type="entry name" value="MOLYBDENUM COFACTOR INSERTION CHAPERONE PAOD"/>
    <property type="match status" value="1"/>
</dbReference>
<dbReference type="InterPro" id="IPR012348">
    <property type="entry name" value="RNR-like"/>
</dbReference>
<dbReference type="Pfam" id="PF02625">
    <property type="entry name" value="XdhC_CoxI"/>
    <property type="match status" value="1"/>
</dbReference>
<comment type="caution">
    <text evidence="3">The sequence shown here is derived from an EMBL/GenBank/DDBJ whole genome shotgun (WGS) entry which is preliminary data.</text>
</comment>
<evidence type="ECO:0000313" key="4">
    <source>
        <dbReference type="Proteomes" id="UP000614410"/>
    </source>
</evidence>
<dbReference type="Gene3D" id="1.10.620.20">
    <property type="entry name" value="Ribonucleotide Reductase, subunit A"/>
    <property type="match status" value="1"/>
</dbReference>
<dbReference type="Gene3D" id="3.40.50.720">
    <property type="entry name" value="NAD(P)-binding Rossmann-like Domain"/>
    <property type="match status" value="1"/>
</dbReference>
<protein>
    <submittedName>
        <fullName evidence="3">XdhC family protein</fullName>
    </submittedName>
</protein>
<dbReference type="PANTHER" id="PTHR30388">
    <property type="entry name" value="ALDEHYDE OXIDOREDUCTASE MOLYBDENUM COFACTOR ASSEMBLY PROTEIN"/>
    <property type="match status" value="1"/>
</dbReference>